<accession>A0A7R9EJ32</accession>
<reference evidence="2" key="1">
    <citation type="submission" date="2020-11" db="EMBL/GenBank/DDBJ databases">
        <authorList>
            <person name="Tran Van P."/>
        </authorList>
    </citation>
    <scope>NUCLEOTIDE SEQUENCE</scope>
</reference>
<dbReference type="EMBL" id="OB798510">
    <property type="protein sequence ID" value="CAD7434918.1"/>
    <property type="molecule type" value="Genomic_DNA"/>
</dbReference>
<organism evidence="2">
    <name type="scientific">Timema monikensis</name>
    <dbReference type="NCBI Taxonomy" id="170555"/>
    <lineage>
        <taxon>Eukaryota</taxon>
        <taxon>Metazoa</taxon>
        <taxon>Ecdysozoa</taxon>
        <taxon>Arthropoda</taxon>
        <taxon>Hexapoda</taxon>
        <taxon>Insecta</taxon>
        <taxon>Pterygota</taxon>
        <taxon>Neoptera</taxon>
        <taxon>Polyneoptera</taxon>
        <taxon>Phasmatodea</taxon>
        <taxon>Timematodea</taxon>
        <taxon>Timematoidea</taxon>
        <taxon>Timematidae</taxon>
        <taxon>Timema</taxon>
    </lineage>
</organism>
<name>A0A7R9EJ32_9NEOP</name>
<sequence>MESLKEETYNKESICRTFMENVIKQEIKQENKELYDMRYQLYYDNDIVFKEEREDNLPQLWEDTAFEDRLENMLSVCSVFKKVICLFRLQEGYLSVPSSRRLSVCSVFMKVICLFRLQEGYLSVPSSRRLSVCSVFKKVICLFRLQEGYLSVPSSRRLSVCSVFMKSKGIQLAAHRPHPALQTPQIGLRIESPTTVSLQTQYLSLQESPTPDSVSLPPRVPHSRLGISPSKSPPLQTQYLSLQESPTLDSVSLPPRVPHSRLSISPSKSPPLTMGYSSVLPCVERVNKYFSTSYNTRYNPQH</sequence>
<evidence type="ECO:0000256" key="1">
    <source>
        <dbReference type="SAM" id="MobiDB-lite"/>
    </source>
</evidence>
<evidence type="ECO:0000313" key="2">
    <source>
        <dbReference type="EMBL" id="CAD7434918.1"/>
    </source>
</evidence>
<feature type="compositionally biased region" description="Polar residues" evidence="1">
    <location>
        <begin position="229"/>
        <end position="250"/>
    </location>
</feature>
<proteinExistence type="predicted"/>
<gene>
    <name evidence="2" type="ORF">TMSB3V08_LOCUS11568</name>
</gene>
<feature type="region of interest" description="Disordered" evidence="1">
    <location>
        <begin position="207"/>
        <end position="269"/>
    </location>
</feature>
<dbReference type="AlphaFoldDB" id="A0A7R9EJ32"/>
<protein>
    <submittedName>
        <fullName evidence="2">Uncharacterized protein</fullName>
    </submittedName>
</protein>